<protein>
    <submittedName>
        <fullName evidence="3">DUF4129 domain-containing protein</fullName>
    </submittedName>
</protein>
<evidence type="ECO:0000256" key="1">
    <source>
        <dbReference type="SAM" id="Phobius"/>
    </source>
</evidence>
<keyword evidence="4" id="KW-1185">Reference proteome</keyword>
<accession>A0A941E7D8</accession>
<comment type="caution">
    <text evidence="3">The sequence shown here is derived from an EMBL/GenBank/DDBJ whole genome shotgun (WGS) entry which is preliminary data.</text>
</comment>
<evidence type="ECO:0000313" key="4">
    <source>
        <dbReference type="Proteomes" id="UP000676325"/>
    </source>
</evidence>
<keyword evidence="1" id="KW-0472">Membrane</keyword>
<dbReference type="EMBL" id="JAGSOH010000017">
    <property type="protein sequence ID" value="MBR7826411.1"/>
    <property type="molecule type" value="Genomic_DNA"/>
</dbReference>
<dbReference type="Proteomes" id="UP000676325">
    <property type="component" value="Unassembled WGS sequence"/>
</dbReference>
<organism evidence="3 4">
    <name type="scientific">Actinospica acidithermotolerans</name>
    <dbReference type="NCBI Taxonomy" id="2828514"/>
    <lineage>
        <taxon>Bacteria</taxon>
        <taxon>Bacillati</taxon>
        <taxon>Actinomycetota</taxon>
        <taxon>Actinomycetes</taxon>
        <taxon>Catenulisporales</taxon>
        <taxon>Actinospicaceae</taxon>
        <taxon>Actinospica</taxon>
    </lineage>
</organism>
<gene>
    <name evidence="3" type="ORF">KDK95_08865</name>
</gene>
<dbReference type="AlphaFoldDB" id="A0A941E7D8"/>
<dbReference type="InterPro" id="IPR025403">
    <property type="entry name" value="TgpA-like_C"/>
</dbReference>
<keyword evidence="1" id="KW-0812">Transmembrane</keyword>
<sequence>MGKKYVNKGAMGQSGRIRVPRPVLAVVAVLLLALGASALASAKGAATHGSGPLADQWWLFAAAAVGVGIVSIVKLRERISATEPDSSAQARLNRGVLAVVAVLTAAVPVTLYLMRPQASGVQDSCGSQCIQILTTGTPSATPQQQKPTTNANTHHTTFKLPLSLILAILGVMLLLVAAAAVALLILKLRELGKDQPGITGAPPPALAEEAQDESVLGAALLAGRNALEGEARAAIIACYAAMEDSLAEAGVPRLESDSPADLLRRATESGLVSGPAPLVLARLFREARFSTHPMNAAQLDQARHALDAITAQLTASAEAG</sequence>
<name>A0A941E7D8_9ACTN</name>
<feature type="transmembrane region" description="Helical" evidence="1">
    <location>
        <begin position="164"/>
        <end position="186"/>
    </location>
</feature>
<feature type="transmembrane region" description="Helical" evidence="1">
    <location>
        <begin position="58"/>
        <end position="75"/>
    </location>
</feature>
<dbReference type="Pfam" id="PF13559">
    <property type="entry name" value="DUF4129"/>
    <property type="match status" value="1"/>
</dbReference>
<proteinExistence type="predicted"/>
<keyword evidence="1" id="KW-1133">Transmembrane helix</keyword>
<evidence type="ECO:0000313" key="3">
    <source>
        <dbReference type="EMBL" id="MBR7826411.1"/>
    </source>
</evidence>
<feature type="transmembrane region" description="Helical" evidence="1">
    <location>
        <begin position="96"/>
        <end position="114"/>
    </location>
</feature>
<feature type="domain" description="Protein-glutamine gamma-glutamyltransferase-like C-terminal" evidence="2">
    <location>
        <begin position="238"/>
        <end position="307"/>
    </location>
</feature>
<dbReference type="RefSeq" id="WP_212517562.1">
    <property type="nucleotide sequence ID" value="NZ_JAGSOH010000017.1"/>
</dbReference>
<evidence type="ECO:0000259" key="2">
    <source>
        <dbReference type="Pfam" id="PF13559"/>
    </source>
</evidence>
<reference evidence="3" key="1">
    <citation type="submission" date="2021-04" db="EMBL/GenBank/DDBJ databases">
        <title>Genome based classification of Actinospica acidithermotolerans sp. nov., an actinobacterium isolated from an Indonesian hot spring.</title>
        <authorList>
            <person name="Kusuma A.B."/>
            <person name="Putra K.E."/>
            <person name="Nafisah S."/>
            <person name="Loh J."/>
            <person name="Nouioui I."/>
            <person name="Goodfellow M."/>
        </authorList>
    </citation>
    <scope>NUCLEOTIDE SEQUENCE</scope>
    <source>
        <strain evidence="3">MGRD01-02</strain>
    </source>
</reference>